<dbReference type="PANTHER" id="PTHR23308">
    <property type="entry name" value="NUCLEAR INHIBITOR OF PROTEIN PHOSPHATASE-1"/>
    <property type="match status" value="1"/>
</dbReference>
<dbReference type="SMART" id="SM00240">
    <property type="entry name" value="FHA"/>
    <property type="match status" value="1"/>
</dbReference>
<dbReference type="CDD" id="cd00060">
    <property type="entry name" value="FHA"/>
    <property type="match status" value="1"/>
</dbReference>
<evidence type="ECO:0000256" key="1">
    <source>
        <dbReference type="SAM" id="MobiDB-lite"/>
    </source>
</evidence>
<dbReference type="Pfam" id="PF00498">
    <property type="entry name" value="FHA"/>
    <property type="match status" value="1"/>
</dbReference>
<dbReference type="InterPro" id="IPR008984">
    <property type="entry name" value="SMAD_FHA_dom_sf"/>
</dbReference>
<comment type="caution">
    <text evidence="3">The sequence shown here is derived from an EMBL/GenBank/DDBJ whole genome shotgun (WGS) entry which is preliminary data.</text>
</comment>
<name>A0ABS5PSU7_9FIRM</name>
<dbReference type="InterPro" id="IPR050923">
    <property type="entry name" value="Cell_Proc_Reg/RNA_Proc"/>
</dbReference>
<feature type="domain" description="FHA" evidence="2">
    <location>
        <begin position="274"/>
        <end position="323"/>
    </location>
</feature>
<feature type="compositionally biased region" description="Basic residues" evidence="1">
    <location>
        <begin position="199"/>
        <end position="227"/>
    </location>
</feature>
<dbReference type="EMBL" id="JAHBCL010000034">
    <property type="protein sequence ID" value="MBS7528239.1"/>
    <property type="molecule type" value="Genomic_DNA"/>
</dbReference>
<evidence type="ECO:0000313" key="4">
    <source>
        <dbReference type="Proteomes" id="UP000746471"/>
    </source>
</evidence>
<dbReference type="SUPFAM" id="SSF49879">
    <property type="entry name" value="SMAD/FHA domain"/>
    <property type="match status" value="1"/>
</dbReference>
<evidence type="ECO:0000313" key="3">
    <source>
        <dbReference type="EMBL" id="MBS7528239.1"/>
    </source>
</evidence>
<dbReference type="Gene3D" id="2.60.200.20">
    <property type="match status" value="1"/>
</dbReference>
<reference evidence="3 4" key="1">
    <citation type="submission" date="2021-05" db="EMBL/GenBank/DDBJ databases">
        <title>Fusibacter ferrireducens sp. nov., an anaerobic, sulfur- and Fe-reducing bacterium isolated from the mangrove sediment.</title>
        <authorList>
            <person name="Qiu D."/>
        </authorList>
    </citation>
    <scope>NUCLEOTIDE SEQUENCE [LARGE SCALE GENOMIC DNA]</scope>
    <source>
        <strain evidence="3 4">DSM 12116</strain>
    </source>
</reference>
<gene>
    <name evidence="3" type="ORF">KHM83_16240</name>
</gene>
<feature type="compositionally biased region" description="Basic and acidic residues" evidence="1">
    <location>
        <begin position="177"/>
        <end position="187"/>
    </location>
</feature>
<dbReference type="Pfam" id="PF19909">
    <property type="entry name" value="DUF6382"/>
    <property type="match status" value="1"/>
</dbReference>
<proteinExistence type="predicted"/>
<feature type="region of interest" description="Disordered" evidence="1">
    <location>
        <begin position="173"/>
        <end position="236"/>
    </location>
</feature>
<dbReference type="PROSITE" id="PS50006">
    <property type="entry name" value="FHA_DOMAIN"/>
    <property type="match status" value="1"/>
</dbReference>
<dbReference type="Proteomes" id="UP000746471">
    <property type="component" value="Unassembled WGS sequence"/>
</dbReference>
<sequence length="346" mass="39982">MYQDMIYLKEPIIPFEYEMICHSDALNLIKLDYNAGMNQLELNDGGMPSLDVILNTEKVTMASIVELFRSLEQTTIQLPDYLLNPNALCLHPQCIFWNETVNTWYFCYIPCETLPSAYFPISLPNRRLLLKYILFHDHQRLFREIDSSLLNTFLNNTDLSPFQWLTSTQPVPQGIDNTHETGNDKGRFKQFFSRDSSKQKPKQKQVQKPKPKPKQNLKQKSVSKQKQQKTAANRAANKTTVFSNSLKETQAVIKRAYLVAMITQERIALYYDDNTIGRGENNHIAINDATVSTRHATITKRDSNYFVLDHHSKNGTFVDHKRIKALTPLKNGQSLRIGEKEFIFIC</sequence>
<dbReference type="RefSeq" id="WP_213238100.1">
    <property type="nucleotide sequence ID" value="NZ_JAHBCL010000034.1"/>
</dbReference>
<protein>
    <submittedName>
        <fullName evidence="3">FHA domain-containing protein</fullName>
    </submittedName>
</protein>
<organism evidence="3 4">
    <name type="scientific">Fusibacter paucivorans</name>
    <dbReference type="NCBI Taxonomy" id="76009"/>
    <lineage>
        <taxon>Bacteria</taxon>
        <taxon>Bacillati</taxon>
        <taxon>Bacillota</taxon>
        <taxon>Clostridia</taxon>
        <taxon>Eubacteriales</taxon>
        <taxon>Eubacteriales Family XII. Incertae Sedis</taxon>
        <taxon>Fusibacter</taxon>
    </lineage>
</organism>
<dbReference type="InterPro" id="IPR045962">
    <property type="entry name" value="DUF6382"/>
</dbReference>
<keyword evidence="4" id="KW-1185">Reference proteome</keyword>
<evidence type="ECO:0000259" key="2">
    <source>
        <dbReference type="PROSITE" id="PS50006"/>
    </source>
</evidence>
<dbReference type="InterPro" id="IPR000253">
    <property type="entry name" value="FHA_dom"/>
</dbReference>
<accession>A0ABS5PSU7</accession>